<evidence type="ECO:0000256" key="4">
    <source>
        <dbReference type="ARBA" id="ARBA00022583"/>
    </source>
</evidence>
<dbReference type="InterPro" id="IPR008942">
    <property type="entry name" value="ENTH_VHS"/>
</dbReference>
<dbReference type="PANTHER" id="PTHR22951:SF24">
    <property type="entry name" value="ENTH DOMAIN-CONTAINING PROTEIN"/>
    <property type="match status" value="1"/>
</dbReference>
<keyword evidence="7" id="KW-0168">Coated pit</keyword>
<evidence type="ECO:0000313" key="11">
    <source>
        <dbReference type="Proteomes" id="UP001324115"/>
    </source>
</evidence>
<dbReference type="EMBL" id="JAXUIC010000002">
    <property type="protein sequence ID" value="KAK4599193.1"/>
    <property type="molecule type" value="Genomic_DNA"/>
</dbReference>
<evidence type="ECO:0000259" key="9">
    <source>
        <dbReference type="PROSITE" id="PS50942"/>
    </source>
</evidence>
<evidence type="ECO:0000256" key="6">
    <source>
        <dbReference type="ARBA" id="ARBA00023136"/>
    </source>
</evidence>
<dbReference type="GO" id="GO:0072583">
    <property type="term" value="P:clathrin-dependent endocytosis"/>
    <property type="evidence" value="ECO:0007669"/>
    <property type="project" value="InterPro"/>
</dbReference>
<dbReference type="GO" id="GO:0000149">
    <property type="term" value="F:SNARE binding"/>
    <property type="evidence" value="ECO:0007669"/>
    <property type="project" value="TreeGrafter"/>
</dbReference>
<evidence type="ECO:0000256" key="8">
    <source>
        <dbReference type="ARBA" id="ARBA00023329"/>
    </source>
</evidence>
<proteinExistence type="predicted"/>
<dbReference type="InterPro" id="IPR048050">
    <property type="entry name" value="ANTH_N_plant"/>
</dbReference>
<dbReference type="PROSITE" id="PS50942">
    <property type="entry name" value="ENTH"/>
    <property type="match status" value="1"/>
</dbReference>
<keyword evidence="6" id="KW-0472">Membrane</keyword>
<protein>
    <recommendedName>
        <fullName evidence="9">ENTH domain-containing protein</fullName>
    </recommendedName>
</protein>
<accession>A0AAN7FS53</accession>
<dbReference type="Proteomes" id="UP001324115">
    <property type="component" value="Unassembled WGS sequence"/>
</dbReference>
<dbReference type="PANTHER" id="PTHR22951">
    <property type="entry name" value="CLATHRIN ASSEMBLY PROTEIN"/>
    <property type="match status" value="1"/>
</dbReference>
<dbReference type="SUPFAM" id="SSF48464">
    <property type="entry name" value="ENTH/VHS domain"/>
    <property type="match status" value="1"/>
</dbReference>
<evidence type="ECO:0000256" key="1">
    <source>
        <dbReference type="ARBA" id="ARBA00004132"/>
    </source>
</evidence>
<keyword evidence="4" id="KW-0254">Endocytosis</keyword>
<dbReference type="FunFam" id="1.25.40.90:FF:000035">
    <property type="entry name" value="Putative clathrin assembly protein At4g40080"/>
    <property type="match status" value="1"/>
</dbReference>
<dbReference type="AlphaFoldDB" id="A0AAN7FS53"/>
<dbReference type="GO" id="GO:0005905">
    <property type="term" value="C:clathrin-coated pit"/>
    <property type="evidence" value="ECO:0007669"/>
    <property type="project" value="UniProtKB-SubCell"/>
</dbReference>
<gene>
    <name evidence="10" type="ORF">RGQ29_009305</name>
</gene>
<organism evidence="10 11">
    <name type="scientific">Quercus rubra</name>
    <name type="common">Northern red oak</name>
    <name type="synonym">Quercus borealis</name>
    <dbReference type="NCBI Taxonomy" id="3512"/>
    <lineage>
        <taxon>Eukaryota</taxon>
        <taxon>Viridiplantae</taxon>
        <taxon>Streptophyta</taxon>
        <taxon>Embryophyta</taxon>
        <taxon>Tracheophyta</taxon>
        <taxon>Spermatophyta</taxon>
        <taxon>Magnoliopsida</taxon>
        <taxon>eudicotyledons</taxon>
        <taxon>Gunneridae</taxon>
        <taxon>Pentapetalae</taxon>
        <taxon>rosids</taxon>
        <taxon>fabids</taxon>
        <taxon>Fagales</taxon>
        <taxon>Fagaceae</taxon>
        <taxon>Quercus</taxon>
    </lineage>
</organism>
<keyword evidence="11" id="KW-1185">Reference proteome</keyword>
<dbReference type="InterPro" id="IPR045192">
    <property type="entry name" value="AP180-like"/>
</dbReference>
<dbReference type="InterPro" id="IPR013809">
    <property type="entry name" value="ENTH"/>
</dbReference>
<name>A0AAN7FS53_QUERU</name>
<comment type="caution">
    <text evidence="10">The sequence shown here is derived from an EMBL/GenBank/DDBJ whole genome shotgun (WGS) entry which is preliminary data.</text>
</comment>
<dbReference type="GO" id="GO:0005794">
    <property type="term" value="C:Golgi apparatus"/>
    <property type="evidence" value="ECO:0007669"/>
    <property type="project" value="UniProtKB-SubCell"/>
</dbReference>
<feature type="domain" description="ENTH" evidence="9">
    <location>
        <begin position="26"/>
        <end position="163"/>
    </location>
</feature>
<evidence type="ECO:0000256" key="3">
    <source>
        <dbReference type="ARBA" id="ARBA00004600"/>
    </source>
</evidence>
<dbReference type="Gene3D" id="1.25.40.90">
    <property type="match status" value="1"/>
</dbReference>
<comment type="subcellular location">
    <subcellularLocation>
        <location evidence="1">Cytoplasmic vesicle</location>
        <location evidence="1">Clathrin-coated vesicle</location>
    </subcellularLocation>
    <subcellularLocation>
        <location evidence="2">Golgi apparatus</location>
    </subcellularLocation>
    <subcellularLocation>
        <location evidence="3">Membrane</location>
        <location evidence="3">Clathrin-coated pit</location>
    </subcellularLocation>
</comment>
<dbReference type="CDD" id="cd16987">
    <property type="entry name" value="ANTH_N_AP180_plant"/>
    <property type="match status" value="1"/>
</dbReference>
<dbReference type="GO" id="GO:0032050">
    <property type="term" value="F:clathrin heavy chain binding"/>
    <property type="evidence" value="ECO:0007669"/>
    <property type="project" value="TreeGrafter"/>
</dbReference>
<dbReference type="GO" id="GO:0005546">
    <property type="term" value="F:phosphatidylinositol-4,5-bisphosphate binding"/>
    <property type="evidence" value="ECO:0007669"/>
    <property type="project" value="TreeGrafter"/>
</dbReference>
<dbReference type="GO" id="GO:0005545">
    <property type="term" value="F:1-phosphatidylinositol binding"/>
    <property type="evidence" value="ECO:0007669"/>
    <property type="project" value="TreeGrafter"/>
</dbReference>
<evidence type="ECO:0000313" key="10">
    <source>
        <dbReference type="EMBL" id="KAK4599193.1"/>
    </source>
</evidence>
<keyword evidence="5" id="KW-0333">Golgi apparatus</keyword>
<reference evidence="10 11" key="1">
    <citation type="journal article" date="2023" name="G3 (Bethesda)">
        <title>A haplotype-resolved chromosome-scale genome for Quercus rubra L. provides insights into the genetics of adaptive traits for red oak species.</title>
        <authorList>
            <person name="Kapoor B."/>
            <person name="Jenkins J."/>
            <person name="Schmutz J."/>
            <person name="Zhebentyayeva T."/>
            <person name="Kuelheim C."/>
            <person name="Coggeshall M."/>
            <person name="Heim C."/>
            <person name="Lasky J.R."/>
            <person name="Leites L."/>
            <person name="Islam-Faridi N."/>
            <person name="Romero-Severson J."/>
            <person name="DeLeo V.L."/>
            <person name="Lucas S.M."/>
            <person name="Lazic D."/>
            <person name="Gailing O."/>
            <person name="Carlson J."/>
            <person name="Staton M."/>
        </authorList>
    </citation>
    <scope>NUCLEOTIDE SEQUENCE [LARGE SCALE GENOMIC DNA]</scope>
    <source>
        <strain evidence="10">Pseudo-F2</strain>
    </source>
</reference>
<dbReference type="GO" id="GO:0006900">
    <property type="term" value="P:vesicle budding from membrane"/>
    <property type="evidence" value="ECO:0007669"/>
    <property type="project" value="TreeGrafter"/>
</dbReference>
<dbReference type="InterPro" id="IPR011417">
    <property type="entry name" value="ANTH_dom"/>
</dbReference>
<dbReference type="GO" id="GO:0030136">
    <property type="term" value="C:clathrin-coated vesicle"/>
    <property type="evidence" value="ECO:0007669"/>
    <property type="project" value="UniProtKB-SubCell"/>
</dbReference>
<evidence type="ECO:0000256" key="5">
    <source>
        <dbReference type="ARBA" id="ARBA00023034"/>
    </source>
</evidence>
<dbReference type="Pfam" id="PF07651">
    <property type="entry name" value="ANTH"/>
    <property type="match status" value="1"/>
</dbReference>
<sequence>MGRLKKLRNLIDILKDKASLIKTTLSITKCHASVNVAVLHATTHNPSPPSEKSLAAVLNFGNGSRLTACACIEVLMDRLHDTRSASVALKCLLTIHNVINRGSFILTDQLSFYPCCGGKNFLNLSNFRDNSDVETWELSNWVRWYAGLLEQSLMVSRVLGYYFCSCSYIVDNKDKEQKVLTLLNSELLKEINVLVDFTERICEAPDSLHVNSLVFEVMRIVSEDFMLVQSEIFVRVVELGNRMESTIHGTESTQFLNVLKRLEDCKERLNREDNDGFWDLIRQTQKKVLVVKEKREEMRLVVVTMGHRDESVSESTRFRKQIADSGQLFKLSSLAPDLQPSSFRVSRPLPYRRHRDHYSDCVFAGTTKIVLRRSTLSWKPNHHRRFHALSHATKRFCAKAHALHAPSDFSTRLHVPSLCLLTSAPGDVITATSSTDVTCPVS</sequence>
<dbReference type="SMART" id="SM00273">
    <property type="entry name" value="ENTH"/>
    <property type="match status" value="1"/>
</dbReference>
<evidence type="ECO:0000256" key="7">
    <source>
        <dbReference type="ARBA" id="ARBA00023176"/>
    </source>
</evidence>
<dbReference type="GO" id="GO:0048268">
    <property type="term" value="P:clathrin coat assembly"/>
    <property type="evidence" value="ECO:0007669"/>
    <property type="project" value="InterPro"/>
</dbReference>
<keyword evidence="8" id="KW-0968">Cytoplasmic vesicle</keyword>
<evidence type="ECO:0000256" key="2">
    <source>
        <dbReference type="ARBA" id="ARBA00004555"/>
    </source>
</evidence>